<feature type="compositionally biased region" description="Low complexity" evidence="1">
    <location>
        <begin position="306"/>
        <end position="319"/>
    </location>
</feature>
<feature type="region of interest" description="Disordered" evidence="1">
    <location>
        <begin position="579"/>
        <end position="598"/>
    </location>
</feature>
<dbReference type="EMBL" id="JABCKV010000128">
    <property type="protein sequence ID" value="KAG5643199.1"/>
    <property type="molecule type" value="Genomic_DNA"/>
</dbReference>
<feature type="region of interest" description="Disordered" evidence="1">
    <location>
        <begin position="104"/>
        <end position="489"/>
    </location>
</feature>
<dbReference type="Proteomes" id="UP000775547">
    <property type="component" value="Unassembled WGS sequence"/>
</dbReference>
<feature type="compositionally biased region" description="Low complexity" evidence="1">
    <location>
        <begin position="109"/>
        <end position="127"/>
    </location>
</feature>
<evidence type="ECO:0000313" key="3">
    <source>
        <dbReference type="Proteomes" id="UP000775547"/>
    </source>
</evidence>
<feature type="compositionally biased region" description="Basic residues" evidence="1">
    <location>
        <begin position="279"/>
        <end position="289"/>
    </location>
</feature>
<reference evidence="2" key="1">
    <citation type="submission" date="2020-07" db="EMBL/GenBank/DDBJ databases">
        <authorList>
            <person name="Nieuwenhuis M."/>
            <person name="Van De Peppel L.J.J."/>
        </authorList>
    </citation>
    <scope>NUCLEOTIDE SEQUENCE</scope>
    <source>
        <strain evidence="2">AP01</strain>
        <tissue evidence="2">Mycelium</tissue>
    </source>
</reference>
<dbReference type="OrthoDB" id="3262817at2759"/>
<name>A0A9P7KBL5_9AGAR</name>
<feature type="compositionally biased region" description="Acidic residues" evidence="1">
    <location>
        <begin position="320"/>
        <end position="335"/>
    </location>
</feature>
<gene>
    <name evidence="2" type="ORF">DXG03_001360</name>
</gene>
<organism evidence="2 3">
    <name type="scientific">Asterophora parasitica</name>
    <dbReference type="NCBI Taxonomy" id="117018"/>
    <lineage>
        <taxon>Eukaryota</taxon>
        <taxon>Fungi</taxon>
        <taxon>Dikarya</taxon>
        <taxon>Basidiomycota</taxon>
        <taxon>Agaricomycotina</taxon>
        <taxon>Agaricomycetes</taxon>
        <taxon>Agaricomycetidae</taxon>
        <taxon>Agaricales</taxon>
        <taxon>Tricholomatineae</taxon>
        <taxon>Lyophyllaceae</taxon>
        <taxon>Asterophora</taxon>
    </lineage>
</organism>
<feature type="compositionally biased region" description="Polar residues" evidence="1">
    <location>
        <begin position="128"/>
        <end position="137"/>
    </location>
</feature>
<feature type="compositionally biased region" description="Acidic residues" evidence="1">
    <location>
        <begin position="262"/>
        <end position="271"/>
    </location>
</feature>
<keyword evidence="3" id="KW-1185">Reference proteome</keyword>
<evidence type="ECO:0000313" key="2">
    <source>
        <dbReference type="EMBL" id="KAG5643199.1"/>
    </source>
</evidence>
<feature type="compositionally biased region" description="Low complexity" evidence="1">
    <location>
        <begin position="383"/>
        <end position="395"/>
    </location>
</feature>
<sequence>MHIISTLNLDTRSTGDVPILVLGLAKPDGTIESKKFVARPTLYTELKSTVQRAFHLPPDTRLVFGTSTLDACRGDWVEIDESAYAFLFKFLDEVTFRIVSDDETGGREAASSGTSSSSLALNSVPSATSVERPSSAHNGRLRQDKDAQIEEPDQAAFAITSSQRKSTSRQEIIRVQSVHPATTPDPATPSNVAKTTAKPKSHQHEHEPQPEPEITPAPVGSTHRLKASVPPTAPKAPTPKLAVQPTPKPKPKARQPVSNSEPEPDVAEIEIFEPPTSKLKPKSKSKFKPNRPDPLPEPEPEPAPVFAPELEPELAPVGEAEGEQVEGPVYDDDVYEEARHKAEDYEVKRRGGQEKEGEGSKSAGGREEEDDEDFWRFGSKEPAALSASSSLGSKSSKGKKRDTAAAAAALKPEPVEEEEQELEDARASLRKKKKSSGRELRARLSEIDASHLPSATTRHSLVPNDTPRNRTHNTPAAANTPRAADTTSNTTTIRADERFAVTIEGPCSDQAAEFKTRGKHGVRKVLASVCKTFNVDPERARLVLVVEEDGEEAMYICNPEETMEMCGVRPDSHLLLQVEDYEEEAEEEEEEEEEYDDD</sequence>
<feature type="compositionally biased region" description="Low complexity" evidence="1">
    <location>
        <begin position="472"/>
        <end position="487"/>
    </location>
</feature>
<proteinExistence type="predicted"/>
<feature type="compositionally biased region" description="Basic and acidic residues" evidence="1">
    <location>
        <begin position="336"/>
        <end position="359"/>
    </location>
</feature>
<evidence type="ECO:0000256" key="1">
    <source>
        <dbReference type="SAM" id="MobiDB-lite"/>
    </source>
</evidence>
<reference evidence="2" key="2">
    <citation type="submission" date="2021-10" db="EMBL/GenBank/DDBJ databases">
        <title>Phylogenomics reveals ancestral predisposition of the termite-cultivated fungus Termitomyces towards a domesticated lifestyle.</title>
        <authorList>
            <person name="Auxier B."/>
            <person name="Grum-Grzhimaylo A."/>
            <person name="Cardenas M.E."/>
            <person name="Lodge J.D."/>
            <person name="Laessoe T."/>
            <person name="Pedersen O."/>
            <person name="Smith M.E."/>
            <person name="Kuyper T.W."/>
            <person name="Franco-Molano E.A."/>
            <person name="Baroni T.J."/>
            <person name="Aanen D.K."/>
        </authorList>
    </citation>
    <scope>NUCLEOTIDE SEQUENCE</scope>
    <source>
        <strain evidence="2">AP01</strain>
        <tissue evidence="2">Mycelium</tissue>
    </source>
</reference>
<accession>A0A9P7KBL5</accession>
<comment type="caution">
    <text evidence="2">The sequence shown here is derived from an EMBL/GenBank/DDBJ whole genome shotgun (WGS) entry which is preliminary data.</text>
</comment>
<protein>
    <submittedName>
        <fullName evidence="2">Uncharacterized protein</fullName>
    </submittedName>
</protein>
<feature type="compositionally biased region" description="Basic and acidic residues" evidence="1">
    <location>
        <begin position="436"/>
        <end position="449"/>
    </location>
</feature>
<dbReference type="AlphaFoldDB" id="A0A9P7KBL5"/>
<feature type="compositionally biased region" description="Pro residues" evidence="1">
    <location>
        <begin position="292"/>
        <end position="305"/>
    </location>
</feature>